<evidence type="ECO:0000313" key="11">
    <source>
        <dbReference type="Proteomes" id="UP000050836"/>
    </source>
</evidence>
<dbReference type="PANTHER" id="PTHR48073:SF2">
    <property type="entry name" value="O-SUCCINYLBENZOATE SYNTHASE"/>
    <property type="match status" value="1"/>
</dbReference>
<dbReference type="EMBL" id="LLXS01000067">
    <property type="protein sequence ID" value="KRG37944.1"/>
    <property type="molecule type" value="Genomic_DNA"/>
</dbReference>
<evidence type="ECO:0000256" key="4">
    <source>
        <dbReference type="ARBA" id="ARBA00023235"/>
    </source>
</evidence>
<feature type="binding site" evidence="7">
    <location>
        <position position="190"/>
    </location>
    <ligand>
        <name>Mg(2+)</name>
        <dbReference type="ChEBI" id="CHEBI:18420"/>
    </ligand>
</feature>
<feature type="binding site" evidence="6">
    <location>
        <position position="297"/>
    </location>
    <ligand>
        <name>substrate</name>
    </ligand>
</feature>
<protein>
    <recommendedName>
        <fullName evidence="8">Dipeptide epimerase</fullName>
        <ecNumber evidence="8">5.1.1.-</ecNumber>
    </recommendedName>
</protein>
<feature type="binding site" evidence="6">
    <location>
        <position position="160"/>
    </location>
    <ligand>
        <name>substrate</name>
    </ligand>
</feature>
<evidence type="ECO:0000256" key="3">
    <source>
        <dbReference type="ARBA" id="ARBA00022842"/>
    </source>
</evidence>
<dbReference type="GO" id="GO:0016855">
    <property type="term" value="F:racemase and epimerase activity, acting on amino acids and derivatives"/>
    <property type="evidence" value="ECO:0007669"/>
    <property type="project" value="UniProtKB-UniRule"/>
</dbReference>
<feature type="active site" description="Proton acceptor; specific for (R)-substrate epimerization" evidence="5">
    <location>
        <position position="162"/>
    </location>
</feature>
<dbReference type="OrthoDB" id="9796450at2"/>
<feature type="binding site" evidence="6">
    <location>
        <position position="321"/>
    </location>
    <ligand>
        <name>substrate</name>
    </ligand>
</feature>
<dbReference type="AlphaFoldDB" id="A0A0R0AAU8"/>
<sequence length="365" mass="38730">MKITDIELGMLRVPLKTPFKTALRTVESVEDVVVLVRTDTGHTGYGEAPATAVITGDTHGSIIEAINSFIKPRLIGEDIGNLNRICGLIQSSLERNTSAKAAVEIAIYDLWAQLHGAPLYQMLGGGDPVITTDITISVDYIDKMVADSLSALDRGFESLKIKVGKDIGLDIERVKAIHAAVEGRALLRLDANQGWTAKQAVYAMNALENAGVVLELLEQPVKANDIAGMKYVTERVNTPVMADESVFSPHQVFDLIQQGAADIINIKLMKTGGISNAIKIADIAALYGVPCMIGCMLESSISVAAAVHLAVAKSGAISKVDLDGPSLSQFNPVEGGVIFNESEISITNAPGLGIIEVRGLEMIAA</sequence>
<dbReference type="InterPro" id="IPR029065">
    <property type="entry name" value="Enolase_C-like"/>
</dbReference>
<organism evidence="10 11">
    <name type="scientific">Stenotrophomonas pictorum JCM 9942</name>
    <dbReference type="NCBI Taxonomy" id="1236960"/>
    <lineage>
        <taxon>Bacteria</taxon>
        <taxon>Pseudomonadati</taxon>
        <taxon>Pseudomonadota</taxon>
        <taxon>Gammaproteobacteria</taxon>
        <taxon>Lysobacterales</taxon>
        <taxon>Lysobacteraceae</taxon>
        <taxon>Stenotrophomonas</taxon>
    </lineage>
</organism>
<feature type="active site" description="Proton acceptor; specific for (S)-substrate epimerization" evidence="5">
    <location>
        <position position="267"/>
    </location>
</feature>
<dbReference type="SFLD" id="SFLDF00010">
    <property type="entry name" value="dipeptide_epimerase"/>
    <property type="match status" value="1"/>
</dbReference>
<dbReference type="SFLD" id="SFLDG00180">
    <property type="entry name" value="muconate_cycloisomerase"/>
    <property type="match status" value="2"/>
</dbReference>
<keyword evidence="11" id="KW-1185">Reference proteome</keyword>
<dbReference type="InterPro" id="IPR036849">
    <property type="entry name" value="Enolase-like_C_sf"/>
</dbReference>
<dbReference type="GO" id="GO:0046872">
    <property type="term" value="F:metal ion binding"/>
    <property type="evidence" value="ECO:0007669"/>
    <property type="project" value="UniProtKB-KW"/>
</dbReference>
<dbReference type="SFLD" id="SFLDF00009">
    <property type="entry name" value="o-succinylbenzoate_synthase"/>
    <property type="match status" value="1"/>
</dbReference>
<dbReference type="InterPro" id="IPR013342">
    <property type="entry name" value="Mandelate_racemase_C"/>
</dbReference>
<evidence type="ECO:0000256" key="2">
    <source>
        <dbReference type="ARBA" id="ARBA00022723"/>
    </source>
</evidence>
<evidence type="ECO:0000256" key="6">
    <source>
        <dbReference type="PIRSR" id="PIRSR634603-2"/>
    </source>
</evidence>
<dbReference type="SUPFAM" id="SSF54826">
    <property type="entry name" value="Enolase N-terminal domain-like"/>
    <property type="match status" value="1"/>
</dbReference>
<dbReference type="CDD" id="cd03319">
    <property type="entry name" value="L-Ala-DL-Glu_epimerase"/>
    <property type="match status" value="1"/>
</dbReference>
<dbReference type="SMART" id="SM00922">
    <property type="entry name" value="MR_MLE"/>
    <property type="match status" value="1"/>
</dbReference>
<evidence type="ECO:0000259" key="9">
    <source>
        <dbReference type="SMART" id="SM00922"/>
    </source>
</evidence>
<comment type="similarity">
    <text evidence="1 8">Belongs to the mandelate racemase/muconate lactonizing enzyme family.</text>
</comment>
<name>A0A0R0AAU8_9GAMM</name>
<evidence type="ECO:0000256" key="7">
    <source>
        <dbReference type="PIRSR" id="PIRSR634603-3"/>
    </source>
</evidence>
<dbReference type="Gene3D" id="3.30.390.10">
    <property type="entry name" value="Enolase-like, N-terminal domain"/>
    <property type="match status" value="1"/>
</dbReference>
<proteinExistence type="inferred from homology"/>
<evidence type="ECO:0000256" key="8">
    <source>
        <dbReference type="RuleBase" id="RU366006"/>
    </source>
</evidence>
<keyword evidence="2 7" id="KW-0479">Metal-binding</keyword>
<feature type="domain" description="Mandelate racemase/muconate lactonizing enzyme C-terminal" evidence="9">
    <location>
        <begin position="141"/>
        <end position="239"/>
    </location>
</feature>
<feature type="binding site" evidence="7">
    <location>
        <position position="243"/>
    </location>
    <ligand>
        <name>Mg(2+)</name>
        <dbReference type="ChEBI" id="CHEBI:18420"/>
    </ligand>
</feature>
<keyword evidence="3 7" id="KW-0460">Magnesium</keyword>
<dbReference type="Pfam" id="PF13378">
    <property type="entry name" value="MR_MLE_C"/>
    <property type="match status" value="1"/>
</dbReference>
<dbReference type="Gene3D" id="3.20.20.120">
    <property type="entry name" value="Enolase-like C-terminal domain"/>
    <property type="match status" value="1"/>
</dbReference>
<comment type="cofactor">
    <cofactor evidence="7 8">
        <name>Mg(2+)</name>
        <dbReference type="ChEBI" id="CHEBI:18420"/>
    </cofactor>
    <text evidence="7 8">Binds 1 Mg(2+) ion per subunit.</text>
</comment>
<feature type="binding site" evidence="6">
    <location>
        <position position="295"/>
    </location>
    <ligand>
        <name>substrate</name>
    </ligand>
</feature>
<gene>
    <name evidence="10" type="ORF">ARC78_02360</name>
</gene>
<dbReference type="FunFam" id="3.30.390.10:FF:000009">
    <property type="entry name" value="Hydrophobic dipeptide epimerase"/>
    <property type="match status" value="1"/>
</dbReference>
<dbReference type="Proteomes" id="UP000050836">
    <property type="component" value="Unassembled WGS sequence"/>
</dbReference>
<dbReference type="PANTHER" id="PTHR48073">
    <property type="entry name" value="O-SUCCINYLBENZOATE SYNTHASE-RELATED"/>
    <property type="match status" value="1"/>
</dbReference>
<dbReference type="Pfam" id="PF02746">
    <property type="entry name" value="MR_MLE_N"/>
    <property type="match status" value="1"/>
</dbReference>
<dbReference type="InterPro" id="IPR013341">
    <property type="entry name" value="Mandelate_racemase_N_dom"/>
</dbReference>
<dbReference type="InterPro" id="IPR034603">
    <property type="entry name" value="Dipeptide_epimerase"/>
</dbReference>
<evidence type="ECO:0000313" key="10">
    <source>
        <dbReference type="EMBL" id="KRG37944.1"/>
    </source>
</evidence>
<dbReference type="SUPFAM" id="SSF51604">
    <property type="entry name" value="Enolase C-terminal domain-like"/>
    <property type="match status" value="1"/>
</dbReference>
<feature type="binding site" evidence="6">
    <location>
        <position position="323"/>
    </location>
    <ligand>
        <name>substrate</name>
    </ligand>
</feature>
<feature type="binding site" evidence="7">
    <location>
        <position position="218"/>
    </location>
    <ligand>
        <name>Mg(2+)</name>
        <dbReference type="ChEBI" id="CHEBI:18420"/>
    </ligand>
</feature>
<accession>A0A0R0AAU8</accession>
<dbReference type="EC" id="5.1.1.-" evidence="8"/>
<feature type="binding site" evidence="6">
    <location>
        <position position="24"/>
    </location>
    <ligand>
        <name>substrate</name>
    </ligand>
</feature>
<dbReference type="RefSeq" id="WP_054659146.1">
    <property type="nucleotide sequence ID" value="NZ_BAZI01000150.1"/>
</dbReference>
<feature type="binding site" evidence="6">
    <location>
        <position position="135"/>
    </location>
    <ligand>
        <name>substrate</name>
    </ligand>
</feature>
<reference evidence="10 11" key="1">
    <citation type="submission" date="2015-10" db="EMBL/GenBank/DDBJ databases">
        <title>Genome sequencing and analysis of members of genus Stenotrophomonas.</title>
        <authorList>
            <person name="Patil P.P."/>
            <person name="Midha S."/>
            <person name="Patil P.B."/>
        </authorList>
    </citation>
    <scope>NUCLEOTIDE SEQUENCE [LARGE SCALE GENOMIC DNA]</scope>
    <source>
        <strain evidence="10 11">JCM 9942</strain>
    </source>
</reference>
<dbReference type="SFLD" id="SFLDS00001">
    <property type="entry name" value="Enolase"/>
    <property type="match status" value="2"/>
</dbReference>
<evidence type="ECO:0000256" key="1">
    <source>
        <dbReference type="ARBA" id="ARBA00008031"/>
    </source>
</evidence>
<dbReference type="GO" id="GO:0006518">
    <property type="term" value="P:peptide metabolic process"/>
    <property type="evidence" value="ECO:0007669"/>
    <property type="project" value="UniProtKB-ARBA"/>
</dbReference>
<comment type="caution">
    <text evidence="10">The sequence shown here is derived from an EMBL/GenBank/DDBJ whole genome shotgun (WGS) entry which is preliminary data.</text>
</comment>
<keyword evidence="4 8" id="KW-0413">Isomerase</keyword>
<dbReference type="InterPro" id="IPR029017">
    <property type="entry name" value="Enolase-like_N"/>
</dbReference>
<evidence type="ECO:0000256" key="5">
    <source>
        <dbReference type="PIRSR" id="PIRSR634603-1"/>
    </source>
</evidence>